<evidence type="ECO:0000256" key="3">
    <source>
        <dbReference type="SAM" id="MobiDB-lite"/>
    </source>
</evidence>
<evidence type="ECO:0000313" key="6">
    <source>
        <dbReference type="Proteomes" id="UP000670475"/>
    </source>
</evidence>
<keyword evidence="1" id="KW-0808">Transferase</keyword>
<dbReference type="GO" id="GO:0016301">
    <property type="term" value="F:kinase activity"/>
    <property type="evidence" value="ECO:0007669"/>
    <property type="project" value="UniProtKB-KW"/>
</dbReference>
<dbReference type="SUPFAM" id="SSF53613">
    <property type="entry name" value="Ribokinase-like"/>
    <property type="match status" value="1"/>
</dbReference>
<evidence type="ECO:0000256" key="1">
    <source>
        <dbReference type="ARBA" id="ARBA00022679"/>
    </source>
</evidence>
<proteinExistence type="predicted"/>
<name>A0A940MH50_9ACTN</name>
<dbReference type="InterPro" id="IPR011611">
    <property type="entry name" value="PfkB_dom"/>
</dbReference>
<protein>
    <submittedName>
        <fullName evidence="5">Sugar kinase</fullName>
    </submittedName>
</protein>
<dbReference type="PANTHER" id="PTHR42774:SF3">
    <property type="entry name" value="KETOHEXOKINASE"/>
    <property type="match status" value="1"/>
</dbReference>
<evidence type="ECO:0000313" key="5">
    <source>
        <dbReference type="EMBL" id="MBP0459121.1"/>
    </source>
</evidence>
<dbReference type="InterPro" id="IPR002173">
    <property type="entry name" value="Carboh/pur_kinase_PfkB_CS"/>
</dbReference>
<dbReference type="EMBL" id="JAGIQL010000061">
    <property type="protein sequence ID" value="MBP0459121.1"/>
    <property type="molecule type" value="Genomic_DNA"/>
</dbReference>
<dbReference type="PANTHER" id="PTHR42774">
    <property type="entry name" value="PHOSPHOTRANSFERASE SYSTEM TRANSPORT PROTEIN"/>
    <property type="match status" value="1"/>
</dbReference>
<dbReference type="InterPro" id="IPR052562">
    <property type="entry name" value="Ketohexokinase-related"/>
</dbReference>
<evidence type="ECO:0000256" key="2">
    <source>
        <dbReference type="ARBA" id="ARBA00022777"/>
    </source>
</evidence>
<gene>
    <name evidence="5" type="ORF">JFN87_16650</name>
</gene>
<evidence type="ECO:0000259" key="4">
    <source>
        <dbReference type="Pfam" id="PF00294"/>
    </source>
</evidence>
<dbReference type="Gene3D" id="3.40.1190.20">
    <property type="match status" value="1"/>
</dbReference>
<dbReference type="Proteomes" id="UP000670475">
    <property type="component" value="Unassembled WGS sequence"/>
</dbReference>
<reference evidence="5" key="1">
    <citation type="submission" date="2021-03" db="EMBL/GenBank/DDBJ databases">
        <title>Whole genome sequence of Streptomyces bomunensis MMS17-BM035.</title>
        <authorList>
            <person name="Lee J.H."/>
        </authorList>
    </citation>
    <scope>NUCLEOTIDE SEQUENCE</scope>
    <source>
        <strain evidence="5">MMS17-BM035</strain>
    </source>
</reference>
<feature type="region of interest" description="Disordered" evidence="3">
    <location>
        <begin position="1"/>
        <end position="28"/>
    </location>
</feature>
<dbReference type="InterPro" id="IPR029056">
    <property type="entry name" value="Ribokinase-like"/>
</dbReference>
<keyword evidence="6" id="KW-1185">Reference proteome</keyword>
<feature type="domain" description="Carbohydrate kinase PfkB" evidence="4">
    <location>
        <begin position="64"/>
        <end position="321"/>
    </location>
</feature>
<dbReference type="AlphaFoldDB" id="A0A940MH50"/>
<sequence length="376" mass="39302">MIPRDRTGETTAHSGDAEPRIDPLGGLRGQGDPDCDVYLTGTVFLDIIFTGLDSAPVRGTESWARGMGSSPGGVANMATALARLGLRTSLSAAFGDDHYGEYCKDALEQGEGIDLSRSRSVPGWHSPVTVSMAYEGERTMVSHGHEAPPPDGALPECPPRARAAVASLVPGRRQDWIARAAGAGARVFADVGWDDTGSWDLGRLADLEHCEAFLPNAAEAMRYTGTDCPRAAARALTRHVPVAVVTLGADGAYAVDGGTGETAEVPAIAVEALDPTGAGDVFMAGFITGSLAGWPLADRLAFAGLTAALSVQEFGGSLSAPGWAEVAAWWSYVRDDAGQDPGGLSRYDFLSSLLPAPARPWPLRRAVPTIGFRRSS</sequence>
<keyword evidence="2 5" id="KW-0418">Kinase</keyword>
<comment type="caution">
    <text evidence="5">The sequence shown here is derived from an EMBL/GenBank/DDBJ whole genome shotgun (WGS) entry which is preliminary data.</text>
</comment>
<dbReference type="Pfam" id="PF00294">
    <property type="entry name" value="PfkB"/>
    <property type="match status" value="1"/>
</dbReference>
<dbReference type="RefSeq" id="WP_209340860.1">
    <property type="nucleotide sequence ID" value="NZ_JAGIQL010000061.1"/>
</dbReference>
<organism evidence="5 6">
    <name type="scientific">Streptomyces montanisoli</name>
    <dbReference type="NCBI Taxonomy" id="2798581"/>
    <lineage>
        <taxon>Bacteria</taxon>
        <taxon>Bacillati</taxon>
        <taxon>Actinomycetota</taxon>
        <taxon>Actinomycetes</taxon>
        <taxon>Kitasatosporales</taxon>
        <taxon>Streptomycetaceae</taxon>
        <taxon>Streptomyces</taxon>
    </lineage>
</organism>
<dbReference type="PROSITE" id="PS00584">
    <property type="entry name" value="PFKB_KINASES_2"/>
    <property type="match status" value="1"/>
</dbReference>
<accession>A0A940MH50</accession>